<comment type="caution">
    <text evidence="5">The sequence shown here is derived from an EMBL/GenBank/DDBJ whole genome shotgun (WGS) entry which is preliminary data.</text>
</comment>
<dbReference type="PANTHER" id="PTHR11567">
    <property type="entry name" value="ACID PHOSPHATASE-RELATED"/>
    <property type="match status" value="1"/>
</dbReference>
<keyword evidence="6" id="KW-1185">Reference proteome</keyword>
<proteinExistence type="inferred from homology"/>
<keyword evidence="3" id="KW-0378">Hydrolase</keyword>
<dbReference type="PANTHER" id="PTHR11567:SF110">
    <property type="entry name" value="2-PHOSPHOXYLOSE PHOSPHATASE 1"/>
    <property type="match status" value="1"/>
</dbReference>
<dbReference type="InterPro" id="IPR000560">
    <property type="entry name" value="His_Pase_clade-2"/>
</dbReference>
<evidence type="ECO:0000313" key="6">
    <source>
        <dbReference type="Proteomes" id="UP000462212"/>
    </source>
</evidence>
<dbReference type="GO" id="GO:0016158">
    <property type="term" value="F:inositol hexakisphosphate 3-phosphatase activity"/>
    <property type="evidence" value="ECO:0007669"/>
    <property type="project" value="UniProtKB-EC"/>
</dbReference>
<name>A0A8H8UEH6_9HELO</name>
<organism evidence="5 6">
    <name type="scientific">Lachnellula subtilissima</name>
    <dbReference type="NCBI Taxonomy" id="602034"/>
    <lineage>
        <taxon>Eukaryota</taxon>
        <taxon>Fungi</taxon>
        <taxon>Dikarya</taxon>
        <taxon>Ascomycota</taxon>
        <taxon>Pezizomycotina</taxon>
        <taxon>Leotiomycetes</taxon>
        <taxon>Helotiales</taxon>
        <taxon>Lachnaceae</taxon>
        <taxon>Lachnellula</taxon>
    </lineage>
</organism>
<dbReference type="InterPro" id="IPR050645">
    <property type="entry name" value="Histidine_acid_phosphatase"/>
</dbReference>
<evidence type="ECO:0000313" key="5">
    <source>
        <dbReference type="EMBL" id="TVY44731.1"/>
    </source>
</evidence>
<sequence>MAPSPPRAHYLEKELRNLYPSNLQLEQVQILLRHGERAPTSARFENAGLAAFWPYCSAAKQLVSVTMNNNSSTWSHSQWRRHLETFDSHDNPVLVSGPRGEIEGMCNHGELTDQGRRSSQALGAYLRSLYIDQLGFLPSTISDPEIVYLRATRIPRALESLQETFWGMYPPHSRSRIFPPPAVILRAATDETLNPNNGYCKRFAQLARAFSRRSAERWNTSTEMDYVNDLIGKWMPEDGQRVAIDSQPRLSGILDTINSTLAHGSGTRLPNEFYDKKGMAIINRLVIEEWFSGYNESQEYRALGIGSLLGDVVSRMILSIEKNSKENSCQIKSLDGTSASIHRPNATVKLGLSGCHDTTLAAILTSLGALKLETWPQYTSYVGLELFRKAEESVTAAWKADKFPSPGGSAPHIRSNDGLRQPFLPGKATDKKEIVEKAPLIGRKKIDSLQPSARSKLDGYYVRILFNDQPVTVPGCKAPGKHLDGNESFCTLEAFKGIVDKFTPLHWKQDCWSNLNDPTFPVKPEPAGY</sequence>
<dbReference type="InterPro" id="IPR029033">
    <property type="entry name" value="His_PPase_superfam"/>
</dbReference>
<evidence type="ECO:0000256" key="1">
    <source>
        <dbReference type="ARBA" id="ARBA00005375"/>
    </source>
</evidence>
<accession>A0A8H8UEH6</accession>
<feature type="region of interest" description="Disordered" evidence="4">
    <location>
        <begin position="403"/>
        <end position="422"/>
    </location>
</feature>
<dbReference type="PROSITE" id="PS00616">
    <property type="entry name" value="HIS_ACID_PHOSPHAT_1"/>
    <property type="match status" value="1"/>
</dbReference>
<dbReference type="Gene3D" id="3.40.50.1240">
    <property type="entry name" value="Phosphoglycerate mutase-like"/>
    <property type="match status" value="1"/>
</dbReference>
<comment type="similarity">
    <text evidence="1">Belongs to the histidine acid phosphatase family.</text>
</comment>
<evidence type="ECO:0000256" key="2">
    <source>
        <dbReference type="ARBA" id="ARBA00012632"/>
    </source>
</evidence>
<gene>
    <name evidence="5" type="primary">SPBC4.06_0</name>
    <name evidence="5" type="ORF">LSUB1_G002960</name>
</gene>
<evidence type="ECO:0000256" key="3">
    <source>
        <dbReference type="ARBA" id="ARBA00022801"/>
    </source>
</evidence>
<dbReference type="EMBL" id="QGMJ01000031">
    <property type="protein sequence ID" value="TVY44731.1"/>
    <property type="molecule type" value="Genomic_DNA"/>
</dbReference>
<dbReference type="InterPro" id="IPR033379">
    <property type="entry name" value="Acid_Pase_AS"/>
</dbReference>
<dbReference type="EC" id="3.1.3.8" evidence="2"/>
<dbReference type="SUPFAM" id="SSF53254">
    <property type="entry name" value="Phosphoglycerate mutase-like"/>
    <property type="match status" value="1"/>
</dbReference>
<dbReference type="OrthoDB" id="10257284at2759"/>
<evidence type="ECO:0000256" key="4">
    <source>
        <dbReference type="SAM" id="MobiDB-lite"/>
    </source>
</evidence>
<dbReference type="Proteomes" id="UP000462212">
    <property type="component" value="Unassembled WGS sequence"/>
</dbReference>
<dbReference type="AlphaFoldDB" id="A0A8H8UEH6"/>
<reference evidence="5 6" key="1">
    <citation type="submission" date="2018-05" db="EMBL/GenBank/DDBJ databases">
        <title>Genome sequencing and assembly of the regulated plant pathogen Lachnellula willkommii and related sister species for the development of diagnostic species identification markers.</title>
        <authorList>
            <person name="Giroux E."/>
            <person name="Bilodeau G."/>
        </authorList>
    </citation>
    <scope>NUCLEOTIDE SEQUENCE [LARGE SCALE GENOMIC DNA]</scope>
    <source>
        <strain evidence="5 6">CBS 197.66</strain>
    </source>
</reference>
<protein>
    <recommendedName>
        <fullName evidence="2">3-phytase</fullName>
        <ecNumber evidence="2">3.1.3.8</ecNumber>
    </recommendedName>
</protein>
<dbReference type="Pfam" id="PF00328">
    <property type="entry name" value="His_Phos_2"/>
    <property type="match status" value="1"/>
</dbReference>